<reference evidence="1" key="1">
    <citation type="submission" date="2014-12" db="EMBL/GenBank/DDBJ databases">
        <title>Insight into the proteome of Arion vulgaris.</title>
        <authorList>
            <person name="Aradska J."/>
            <person name="Bulat T."/>
            <person name="Smidak R."/>
            <person name="Sarate P."/>
            <person name="Gangsoo J."/>
            <person name="Sialana F."/>
            <person name="Bilban M."/>
            <person name="Lubec G."/>
        </authorList>
    </citation>
    <scope>NUCLEOTIDE SEQUENCE</scope>
    <source>
        <tissue evidence="1">Skin</tissue>
    </source>
</reference>
<feature type="non-terminal residue" evidence="1">
    <location>
        <position position="73"/>
    </location>
</feature>
<dbReference type="EMBL" id="HACG01009471">
    <property type="protein sequence ID" value="CEK56336.1"/>
    <property type="molecule type" value="Transcribed_RNA"/>
</dbReference>
<proteinExistence type="predicted"/>
<dbReference type="AlphaFoldDB" id="A0A0B6YKL5"/>
<name>A0A0B6YKL5_9EUPU</name>
<protein>
    <submittedName>
        <fullName evidence="1">Uncharacterized protein</fullName>
    </submittedName>
</protein>
<sequence>MTLNTSDSFPSSSTCNIMKLLDYLNIHICKGSFIHNYKTTNVVQIILCHLCVSICSLSESELDHNSRVPGSNS</sequence>
<gene>
    <name evidence="1" type="primary">ORF27394</name>
</gene>
<evidence type="ECO:0000313" key="1">
    <source>
        <dbReference type="EMBL" id="CEK56336.1"/>
    </source>
</evidence>
<accession>A0A0B6YKL5</accession>
<organism evidence="1">
    <name type="scientific">Arion vulgaris</name>
    <dbReference type="NCBI Taxonomy" id="1028688"/>
    <lineage>
        <taxon>Eukaryota</taxon>
        <taxon>Metazoa</taxon>
        <taxon>Spiralia</taxon>
        <taxon>Lophotrochozoa</taxon>
        <taxon>Mollusca</taxon>
        <taxon>Gastropoda</taxon>
        <taxon>Heterobranchia</taxon>
        <taxon>Euthyneura</taxon>
        <taxon>Panpulmonata</taxon>
        <taxon>Eupulmonata</taxon>
        <taxon>Stylommatophora</taxon>
        <taxon>Helicina</taxon>
        <taxon>Arionoidea</taxon>
        <taxon>Arionidae</taxon>
        <taxon>Arion</taxon>
    </lineage>
</organism>